<dbReference type="AlphaFoldDB" id="A0A139I0F2"/>
<evidence type="ECO:0000313" key="1">
    <source>
        <dbReference type="EMBL" id="KXT08220.1"/>
    </source>
</evidence>
<dbReference type="Proteomes" id="UP000073492">
    <property type="component" value="Unassembled WGS sequence"/>
</dbReference>
<dbReference type="OrthoDB" id="4413570at2759"/>
<sequence>METPVALSNRPMNFISQQKLFKWIEQSRQQDLAKVRMLSLRLTDIDLSPLLAAMSSSGGNETQSAWSLYNTELERLDGALRCLPGLEHLTIVPPSRNTSSLLSGIYRSFLSQIPKRCLKLQHLIIHDFETVLEAVPALKRVRKVDFQELIPSPSPSRSPNLLHSRMMADKGKAKDAVVKVEVDTDDG</sequence>
<comment type="caution">
    <text evidence="1">The sequence shown here is derived from an EMBL/GenBank/DDBJ whole genome shotgun (WGS) entry which is preliminary data.</text>
</comment>
<organism evidence="1 2">
    <name type="scientific">Pseudocercospora musae</name>
    <dbReference type="NCBI Taxonomy" id="113226"/>
    <lineage>
        <taxon>Eukaryota</taxon>
        <taxon>Fungi</taxon>
        <taxon>Dikarya</taxon>
        <taxon>Ascomycota</taxon>
        <taxon>Pezizomycotina</taxon>
        <taxon>Dothideomycetes</taxon>
        <taxon>Dothideomycetidae</taxon>
        <taxon>Mycosphaerellales</taxon>
        <taxon>Mycosphaerellaceae</taxon>
        <taxon>Pseudocercospora</taxon>
    </lineage>
</organism>
<protein>
    <submittedName>
        <fullName evidence="1">Uncharacterized protein</fullName>
    </submittedName>
</protein>
<gene>
    <name evidence="1" type="ORF">AC579_8685</name>
</gene>
<accession>A0A139I0F2</accession>
<keyword evidence="2" id="KW-1185">Reference proteome</keyword>
<name>A0A139I0F2_9PEZI</name>
<proteinExistence type="predicted"/>
<evidence type="ECO:0000313" key="2">
    <source>
        <dbReference type="Proteomes" id="UP000073492"/>
    </source>
</evidence>
<reference evidence="1 2" key="1">
    <citation type="submission" date="2015-07" db="EMBL/GenBank/DDBJ databases">
        <title>Comparative genomics of the Sigatoka disease complex on banana suggests a link between parallel evolutionary changes in Pseudocercospora fijiensis and Pseudocercospora eumusae and increased virulence on the banana host.</title>
        <authorList>
            <person name="Chang T.-C."/>
            <person name="Salvucci A."/>
            <person name="Crous P.W."/>
            <person name="Stergiopoulos I."/>
        </authorList>
    </citation>
    <scope>NUCLEOTIDE SEQUENCE [LARGE SCALE GENOMIC DNA]</scope>
    <source>
        <strain evidence="1 2">CBS 116634</strain>
    </source>
</reference>
<dbReference type="EMBL" id="LFZO01000476">
    <property type="protein sequence ID" value="KXT08220.1"/>
    <property type="molecule type" value="Genomic_DNA"/>
</dbReference>